<sequence>MTEPVLLMIGTRKGLWLATSHDGRIGWELSGPHLPMSEIYAVAIDTRRSTPRLLVGTSSSHWGPGVAISDDLGRTWQESDAAPIAFPEDTGAALQRVWQLAPGPDDEPDVVYAGTEPAALFRSEDGGRSFRLVRGLWDHPHRARWSPGFGGLGLHTVIPHPRDHRRVAVAISAGGVYRSEDGGTTWHPSNSGVQAKFLPDPYPEWGQCVHKISCHPAVPERLFLQNHHGVYRSDDGGASWHSIAEGLPSDFGFPIAVHPHRPDVVYGFPLVADMRRFPPDGRCRVFRSADAGGTWSGLSAGLPEVFWSAVMRDALWLDDADPAGVYFGSRSGEVYASRDEGESWRQVAAHLPDVMSVRAAVV</sequence>
<evidence type="ECO:0000313" key="2">
    <source>
        <dbReference type="Proteomes" id="UP001597018"/>
    </source>
</evidence>
<dbReference type="InterPro" id="IPR052025">
    <property type="entry name" value="Xyloglucanase_GH74"/>
</dbReference>
<protein>
    <submittedName>
        <fullName evidence="1">Sialidase family protein</fullName>
    </submittedName>
</protein>
<dbReference type="Gene3D" id="2.130.10.10">
    <property type="entry name" value="YVTN repeat-like/Quinoprotein amine dehydrogenase"/>
    <property type="match status" value="1"/>
</dbReference>
<dbReference type="Proteomes" id="UP001597018">
    <property type="component" value="Unassembled WGS sequence"/>
</dbReference>
<organism evidence="1 2">
    <name type="scientific">Saccharopolyspora rosea</name>
    <dbReference type="NCBI Taxonomy" id="524884"/>
    <lineage>
        <taxon>Bacteria</taxon>
        <taxon>Bacillati</taxon>
        <taxon>Actinomycetota</taxon>
        <taxon>Actinomycetes</taxon>
        <taxon>Pseudonocardiales</taxon>
        <taxon>Pseudonocardiaceae</taxon>
        <taxon>Saccharopolyspora</taxon>
    </lineage>
</organism>
<gene>
    <name evidence="1" type="ORF">ACFQ16_08230</name>
</gene>
<dbReference type="CDD" id="cd15482">
    <property type="entry name" value="Sialidase_non-viral"/>
    <property type="match status" value="2"/>
</dbReference>
<dbReference type="SUPFAM" id="SSF110296">
    <property type="entry name" value="Oligoxyloglucan reducing end-specific cellobiohydrolase"/>
    <property type="match status" value="1"/>
</dbReference>
<dbReference type="EMBL" id="JBHTIW010000004">
    <property type="protein sequence ID" value="MFD0919727.1"/>
    <property type="molecule type" value="Genomic_DNA"/>
</dbReference>
<comment type="caution">
    <text evidence="1">The sequence shown here is derived from an EMBL/GenBank/DDBJ whole genome shotgun (WGS) entry which is preliminary data.</text>
</comment>
<dbReference type="InterPro" id="IPR015943">
    <property type="entry name" value="WD40/YVTN_repeat-like_dom_sf"/>
</dbReference>
<name>A0ABW3FN64_9PSEU</name>
<dbReference type="PANTHER" id="PTHR43739:SF5">
    <property type="entry name" value="EXO-ALPHA-SIALIDASE"/>
    <property type="match status" value="1"/>
</dbReference>
<proteinExistence type="predicted"/>
<evidence type="ECO:0000313" key="1">
    <source>
        <dbReference type="EMBL" id="MFD0919727.1"/>
    </source>
</evidence>
<dbReference type="PANTHER" id="PTHR43739">
    <property type="entry name" value="XYLOGLUCANASE (EUROFUNG)"/>
    <property type="match status" value="1"/>
</dbReference>
<keyword evidence="2" id="KW-1185">Reference proteome</keyword>
<accession>A0ABW3FN64</accession>
<reference evidence="2" key="1">
    <citation type="journal article" date="2019" name="Int. J. Syst. Evol. Microbiol.">
        <title>The Global Catalogue of Microorganisms (GCM) 10K type strain sequencing project: providing services to taxonomists for standard genome sequencing and annotation.</title>
        <authorList>
            <consortium name="The Broad Institute Genomics Platform"/>
            <consortium name="The Broad Institute Genome Sequencing Center for Infectious Disease"/>
            <person name="Wu L."/>
            <person name="Ma J."/>
        </authorList>
    </citation>
    <scope>NUCLEOTIDE SEQUENCE [LARGE SCALE GENOMIC DNA]</scope>
    <source>
        <strain evidence="2">CCUG 56401</strain>
    </source>
</reference>
<dbReference type="RefSeq" id="WP_263251768.1">
    <property type="nucleotide sequence ID" value="NZ_BAABLT010000052.1"/>
</dbReference>